<sequence length="58" mass="6291">MERLTSCSRDAGARGRGQRRGGARGRRAAVESPAAGVGNRRRRRRGIRDLATCALDLI</sequence>
<evidence type="ECO:0000313" key="3">
    <source>
        <dbReference type="Proteomes" id="UP000015106"/>
    </source>
</evidence>
<evidence type="ECO:0000313" key="2">
    <source>
        <dbReference type="EnsemblPlants" id="TuG1812G0600000473.01.T01"/>
    </source>
</evidence>
<reference evidence="2" key="2">
    <citation type="submission" date="2018-03" db="EMBL/GenBank/DDBJ databases">
        <title>The Triticum urartu genome reveals the dynamic nature of wheat genome evolution.</title>
        <authorList>
            <person name="Ling H."/>
            <person name="Ma B."/>
            <person name="Shi X."/>
            <person name="Liu H."/>
            <person name="Dong L."/>
            <person name="Sun H."/>
            <person name="Cao Y."/>
            <person name="Gao Q."/>
            <person name="Zheng S."/>
            <person name="Li Y."/>
            <person name="Yu Y."/>
            <person name="Du H."/>
            <person name="Qi M."/>
            <person name="Li Y."/>
            <person name="Yu H."/>
            <person name="Cui Y."/>
            <person name="Wang N."/>
            <person name="Chen C."/>
            <person name="Wu H."/>
            <person name="Zhao Y."/>
            <person name="Zhang J."/>
            <person name="Li Y."/>
            <person name="Zhou W."/>
            <person name="Zhang B."/>
            <person name="Hu W."/>
            <person name="Eijk M."/>
            <person name="Tang J."/>
            <person name="Witsenboer H."/>
            <person name="Zhao S."/>
            <person name="Li Z."/>
            <person name="Zhang A."/>
            <person name="Wang D."/>
            <person name="Liang C."/>
        </authorList>
    </citation>
    <scope>NUCLEOTIDE SEQUENCE [LARGE SCALE GENOMIC DNA]</scope>
    <source>
        <strain evidence="2">cv. G1812</strain>
    </source>
</reference>
<reference evidence="3" key="1">
    <citation type="journal article" date="2013" name="Nature">
        <title>Draft genome of the wheat A-genome progenitor Triticum urartu.</title>
        <authorList>
            <person name="Ling H.Q."/>
            <person name="Zhao S."/>
            <person name="Liu D."/>
            <person name="Wang J."/>
            <person name="Sun H."/>
            <person name="Zhang C."/>
            <person name="Fan H."/>
            <person name="Li D."/>
            <person name="Dong L."/>
            <person name="Tao Y."/>
            <person name="Gao C."/>
            <person name="Wu H."/>
            <person name="Li Y."/>
            <person name="Cui Y."/>
            <person name="Guo X."/>
            <person name="Zheng S."/>
            <person name="Wang B."/>
            <person name="Yu K."/>
            <person name="Liang Q."/>
            <person name="Yang W."/>
            <person name="Lou X."/>
            <person name="Chen J."/>
            <person name="Feng M."/>
            <person name="Jian J."/>
            <person name="Zhang X."/>
            <person name="Luo G."/>
            <person name="Jiang Y."/>
            <person name="Liu J."/>
            <person name="Wang Z."/>
            <person name="Sha Y."/>
            <person name="Zhang B."/>
            <person name="Wu H."/>
            <person name="Tang D."/>
            <person name="Shen Q."/>
            <person name="Xue P."/>
            <person name="Zou S."/>
            <person name="Wang X."/>
            <person name="Liu X."/>
            <person name="Wang F."/>
            <person name="Yang Y."/>
            <person name="An X."/>
            <person name="Dong Z."/>
            <person name="Zhang K."/>
            <person name="Zhang X."/>
            <person name="Luo M.C."/>
            <person name="Dvorak J."/>
            <person name="Tong Y."/>
            <person name="Wang J."/>
            <person name="Yang H."/>
            <person name="Li Z."/>
            <person name="Wang D."/>
            <person name="Zhang A."/>
            <person name="Wang J."/>
        </authorList>
    </citation>
    <scope>NUCLEOTIDE SEQUENCE</scope>
    <source>
        <strain evidence="3">cv. G1812</strain>
    </source>
</reference>
<feature type="compositionally biased region" description="Basic residues" evidence="1">
    <location>
        <begin position="16"/>
        <end position="27"/>
    </location>
</feature>
<protein>
    <submittedName>
        <fullName evidence="2">Uncharacterized protein</fullName>
    </submittedName>
</protein>
<keyword evidence="3" id="KW-1185">Reference proteome</keyword>
<dbReference type="Proteomes" id="UP000015106">
    <property type="component" value="Chromosome 6"/>
</dbReference>
<name>A0A8R7UMZ2_TRIUA</name>
<dbReference type="AlphaFoldDB" id="A0A8R7UMZ2"/>
<feature type="region of interest" description="Disordered" evidence="1">
    <location>
        <begin position="1"/>
        <end position="42"/>
    </location>
</feature>
<dbReference type="EnsemblPlants" id="TuG1812G0600000473.01.T01">
    <property type="protein sequence ID" value="TuG1812G0600000473.01.T01"/>
    <property type="gene ID" value="TuG1812G0600000473.01"/>
</dbReference>
<organism evidence="2 3">
    <name type="scientific">Triticum urartu</name>
    <name type="common">Red wild einkorn</name>
    <name type="synonym">Crithodium urartu</name>
    <dbReference type="NCBI Taxonomy" id="4572"/>
    <lineage>
        <taxon>Eukaryota</taxon>
        <taxon>Viridiplantae</taxon>
        <taxon>Streptophyta</taxon>
        <taxon>Embryophyta</taxon>
        <taxon>Tracheophyta</taxon>
        <taxon>Spermatophyta</taxon>
        <taxon>Magnoliopsida</taxon>
        <taxon>Liliopsida</taxon>
        <taxon>Poales</taxon>
        <taxon>Poaceae</taxon>
        <taxon>BOP clade</taxon>
        <taxon>Pooideae</taxon>
        <taxon>Triticodae</taxon>
        <taxon>Triticeae</taxon>
        <taxon>Triticinae</taxon>
        <taxon>Triticum</taxon>
    </lineage>
</organism>
<dbReference type="Gramene" id="TuG1812G0600000473.01.T01">
    <property type="protein sequence ID" value="TuG1812G0600000473.01.T01"/>
    <property type="gene ID" value="TuG1812G0600000473.01"/>
</dbReference>
<reference evidence="2" key="3">
    <citation type="submission" date="2022-06" db="UniProtKB">
        <authorList>
            <consortium name="EnsemblPlants"/>
        </authorList>
    </citation>
    <scope>IDENTIFICATION</scope>
</reference>
<proteinExistence type="predicted"/>
<evidence type="ECO:0000256" key="1">
    <source>
        <dbReference type="SAM" id="MobiDB-lite"/>
    </source>
</evidence>
<accession>A0A8R7UMZ2</accession>